<feature type="transmembrane region" description="Helical" evidence="6">
    <location>
        <begin position="175"/>
        <end position="193"/>
    </location>
</feature>
<keyword evidence="2" id="KW-1003">Cell membrane</keyword>
<evidence type="ECO:0000259" key="7">
    <source>
        <dbReference type="Pfam" id="PF00892"/>
    </source>
</evidence>
<comment type="subcellular location">
    <subcellularLocation>
        <location evidence="1">Cell membrane</location>
        <topology evidence="1">Multi-pass membrane protein</topology>
    </subcellularLocation>
</comment>
<gene>
    <name evidence="8" type="ORF">C1SCF055_LOCUS41086</name>
</gene>
<evidence type="ECO:0000313" key="8">
    <source>
        <dbReference type="EMBL" id="CAI4016334.1"/>
    </source>
</evidence>
<dbReference type="InterPro" id="IPR051258">
    <property type="entry name" value="Diverse_Substrate_Transporter"/>
</dbReference>
<evidence type="ECO:0000256" key="4">
    <source>
        <dbReference type="ARBA" id="ARBA00022989"/>
    </source>
</evidence>
<dbReference type="PANTHER" id="PTHR42920:SF5">
    <property type="entry name" value="EAMA DOMAIN-CONTAINING PROTEIN"/>
    <property type="match status" value="1"/>
</dbReference>
<accession>A0A9P1GLP0</accession>
<dbReference type="EMBL" id="CAMXCT010006578">
    <property type="protein sequence ID" value="CAI4016334.1"/>
    <property type="molecule type" value="Genomic_DNA"/>
</dbReference>
<evidence type="ECO:0000256" key="6">
    <source>
        <dbReference type="SAM" id="Phobius"/>
    </source>
</evidence>
<dbReference type="GO" id="GO:0005886">
    <property type="term" value="C:plasma membrane"/>
    <property type="evidence" value="ECO:0007669"/>
    <property type="project" value="UniProtKB-SubCell"/>
</dbReference>
<evidence type="ECO:0000313" key="9">
    <source>
        <dbReference type="EMBL" id="CAL4803646.1"/>
    </source>
</evidence>
<feature type="transmembrane region" description="Helical" evidence="6">
    <location>
        <begin position="149"/>
        <end position="168"/>
    </location>
</feature>
<dbReference type="AlphaFoldDB" id="A0A9P1GLP0"/>
<sequence>MLLRCCVHSANDGGFVPGWQTASTRSLPQQAVAADGTAEVLSAEAPVENFLESEGLWKGISMFNAMMWGGSIVSSKAGIDALASTGAEDPGCLFGALRFSVATLCLSPWLFSSSSLESMFGSMKVGGCYGAAYMAMFLAMGLGTSAAKTSFFGSLQAVVCAGITCVVARQFKIGTLAAAALAVAGVGILEFAGGDTLELAPGDLICSLVPLCFGAGWFILGQTMKKFPEDTLPSTALQLAMTALGCTGWTLVSTFSKGGMEGVTGLLSQLPDILQAPGLMPSLLYSALIGNVLTMWLANEALRRVKGSDVALLAASEPLWAAVAAMIFLGDVRDLGDQKMIAL</sequence>
<evidence type="ECO:0000256" key="1">
    <source>
        <dbReference type="ARBA" id="ARBA00004651"/>
    </source>
</evidence>
<dbReference type="SUPFAM" id="SSF103481">
    <property type="entry name" value="Multidrug resistance efflux transporter EmrE"/>
    <property type="match status" value="1"/>
</dbReference>
<evidence type="ECO:0000256" key="3">
    <source>
        <dbReference type="ARBA" id="ARBA00022692"/>
    </source>
</evidence>
<keyword evidence="5 6" id="KW-0472">Membrane</keyword>
<dbReference type="PANTHER" id="PTHR42920">
    <property type="entry name" value="OS03G0707200 PROTEIN-RELATED"/>
    <property type="match status" value="1"/>
</dbReference>
<comment type="caution">
    <text evidence="8">The sequence shown here is derived from an EMBL/GenBank/DDBJ whole genome shotgun (WGS) entry which is preliminary data.</text>
</comment>
<organism evidence="8">
    <name type="scientific">Cladocopium goreaui</name>
    <dbReference type="NCBI Taxonomy" id="2562237"/>
    <lineage>
        <taxon>Eukaryota</taxon>
        <taxon>Sar</taxon>
        <taxon>Alveolata</taxon>
        <taxon>Dinophyceae</taxon>
        <taxon>Suessiales</taxon>
        <taxon>Symbiodiniaceae</taxon>
        <taxon>Cladocopium</taxon>
    </lineage>
</organism>
<feature type="domain" description="EamA" evidence="7">
    <location>
        <begin position="202"/>
        <end position="331"/>
    </location>
</feature>
<keyword evidence="4 6" id="KW-1133">Transmembrane helix</keyword>
<feature type="transmembrane region" description="Helical" evidence="6">
    <location>
        <begin position="279"/>
        <end position="298"/>
    </location>
</feature>
<dbReference type="EMBL" id="CAMXCT030006578">
    <property type="protein sequence ID" value="CAL4803646.1"/>
    <property type="molecule type" value="Genomic_DNA"/>
</dbReference>
<name>A0A9P1GLP0_9DINO</name>
<dbReference type="Pfam" id="PF00892">
    <property type="entry name" value="EamA"/>
    <property type="match status" value="1"/>
</dbReference>
<evidence type="ECO:0000256" key="5">
    <source>
        <dbReference type="ARBA" id="ARBA00023136"/>
    </source>
</evidence>
<dbReference type="OrthoDB" id="435519at2759"/>
<keyword evidence="10" id="KW-1185">Reference proteome</keyword>
<protein>
    <recommendedName>
        <fullName evidence="7">EamA domain-containing protein</fullName>
    </recommendedName>
</protein>
<feature type="transmembrane region" description="Helical" evidence="6">
    <location>
        <begin position="232"/>
        <end position="252"/>
    </location>
</feature>
<dbReference type="InterPro" id="IPR037185">
    <property type="entry name" value="EmrE-like"/>
</dbReference>
<keyword evidence="3 6" id="KW-0812">Transmembrane</keyword>
<reference evidence="9 10" key="2">
    <citation type="submission" date="2024-05" db="EMBL/GenBank/DDBJ databases">
        <authorList>
            <person name="Chen Y."/>
            <person name="Shah S."/>
            <person name="Dougan E. K."/>
            <person name="Thang M."/>
            <person name="Chan C."/>
        </authorList>
    </citation>
    <scope>NUCLEOTIDE SEQUENCE [LARGE SCALE GENOMIC DNA]</scope>
</reference>
<evidence type="ECO:0000256" key="2">
    <source>
        <dbReference type="ARBA" id="ARBA00022475"/>
    </source>
</evidence>
<dbReference type="Proteomes" id="UP001152797">
    <property type="component" value="Unassembled WGS sequence"/>
</dbReference>
<proteinExistence type="predicted"/>
<feature type="transmembrane region" description="Helical" evidence="6">
    <location>
        <begin position="123"/>
        <end position="143"/>
    </location>
</feature>
<dbReference type="InterPro" id="IPR000620">
    <property type="entry name" value="EamA_dom"/>
</dbReference>
<feature type="transmembrane region" description="Helical" evidence="6">
    <location>
        <begin position="310"/>
        <end position="330"/>
    </location>
</feature>
<reference evidence="8" key="1">
    <citation type="submission" date="2022-10" db="EMBL/GenBank/DDBJ databases">
        <authorList>
            <person name="Chen Y."/>
            <person name="Dougan E. K."/>
            <person name="Chan C."/>
            <person name="Rhodes N."/>
            <person name="Thang M."/>
        </authorList>
    </citation>
    <scope>NUCLEOTIDE SEQUENCE</scope>
</reference>
<feature type="transmembrane region" description="Helical" evidence="6">
    <location>
        <begin position="199"/>
        <end position="220"/>
    </location>
</feature>
<evidence type="ECO:0000313" key="10">
    <source>
        <dbReference type="Proteomes" id="UP001152797"/>
    </source>
</evidence>
<dbReference type="EMBL" id="CAMXCT020006578">
    <property type="protein sequence ID" value="CAL1169709.1"/>
    <property type="molecule type" value="Genomic_DNA"/>
</dbReference>